<dbReference type="Gene3D" id="2.40.240.10">
    <property type="entry name" value="Ribosomal Protein L25, Chain P"/>
    <property type="match status" value="1"/>
</dbReference>
<dbReference type="NCBIfam" id="TIGR00731">
    <property type="entry name" value="bL25_bact_ctc"/>
    <property type="match status" value="1"/>
</dbReference>
<dbReference type="GO" id="GO:0003735">
    <property type="term" value="F:structural constituent of ribosome"/>
    <property type="evidence" value="ECO:0007669"/>
    <property type="project" value="InterPro"/>
</dbReference>
<evidence type="ECO:0000313" key="9">
    <source>
        <dbReference type="Proteomes" id="UP000192923"/>
    </source>
</evidence>
<evidence type="ECO:0000256" key="4">
    <source>
        <dbReference type="ARBA" id="ARBA00023274"/>
    </source>
</evidence>
<feature type="domain" description="Large ribosomal subunit protein bL25 beta" evidence="7">
    <location>
        <begin position="101"/>
        <end position="190"/>
    </location>
</feature>
<dbReference type="InterPro" id="IPR020057">
    <property type="entry name" value="Ribosomal_bL25_b-dom"/>
</dbReference>
<accession>A0A1Y6CTX2</accession>
<comment type="function">
    <text evidence="5">This is one of the proteins that binds to the 5S RNA in the ribosome where it forms part of the central protuberance.</text>
</comment>
<name>A0A1Y6CTX2_9GAMM</name>
<dbReference type="NCBIfam" id="NF004130">
    <property type="entry name" value="PRK05618.1-5"/>
    <property type="match status" value="1"/>
</dbReference>
<dbReference type="GO" id="GO:0022625">
    <property type="term" value="C:cytosolic large ribosomal subunit"/>
    <property type="evidence" value="ECO:0007669"/>
    <property type="project" value="TreeGrafter"/>
</dbReference>
<dbReference type="Proteomes" id="UP000192923">
    <property type="component" value="Unassembled WGS sequence"/>
</dbReference>
<dbReference type="STRING" id="1760988.SAMN02949497_1381"/>
<keyword evidence="1 5" id="KW-0699">rRNA-binding</keyword>
<dbReference type="EMBL" id="FXAM01000001">
    <property type="protein sequence ID" value="SMF94078.1"/>
    <property type="molecule type" value="Genomic_DNA"/>
</dbReference>
<dbReference type="OrthoDB" id="9806411at2"/>
<keyword evidence="2 5" id="KW-0694">RNA-binding</keyword>
<dbReference type="NCBIfam" id="NF004128">
    <property type="entry name" value="PRK05618.1-2"/>
    <property type="match status" value="1"/>
</dbReference>
<dbReference type="InterPro" id="IPR011035">
    <property type="entry name" value="Ribosomal_bL25/Gln-tRNA_synth"/>
</dbReference>
<dbReference type="PANTHER" id="PTHR33284">
    <property type="entry name" value="RIBOSOMAL PROTEIN L25/GLN-TRNA SYNTHETASE, ANTI-CODON-BINDING DOMAIN-CONTAINING PROTEIN"/>
    <property type="match status" value="1"/>
</dbReference>
<dbReference type="HAMAP" id="MF_01334">
    <property type="entry name" value="Ribosomal_bL25_CTC"/>
    <property type="match status" value="1"/>
</dbReference>
<dbReference type="NCBIfam" id="NF004612">
    <property type="entry name" value="PRK05943.1"/>
    <property type="match status" value="1"/>
</dbReference>
<dbReference type="RefSeq" id="WP_085211145.1">
    <property type="nucleotide sequence ID" value="NZ_FXAM01000001.1"/>
</dbReference>
<dbReference type="GO" id="GO:0006412">
    <property type="term" value="P:translation"/>
    <property type="evidence" value="ECO:0007669"/>
    <property type="project" value="UniProtKB-UniRule"/>
</dbReference>
<dbReference type="SUPFAM" id="SSF50715">
    <property type="entry name" value="Ribosomal protein L25-like"/>
    <property type="match status" value="1"/>
</dbReference>
<evidence type="ECO:0000256" key="1">
    <source>
        <dbReference type="ARBA" id="ARBA00022730"/>
    </source>
</evidence>
<comment type="subunit">
    <text evidence="5">Part of the 50S ribosomal subunit; part of the 5S rRNA/L5/L18/L25 subcomplex. Contacts the 5S rRNA. Binds to the 5S rRNA independently of L5 and L18.</text>
</comment>
<evidence type="ECO:0000259" key="6">
    <source>
        <dbReference type="Pfam" id="PF01386"/>
    </source>
</evidence>
<dbReference type="AlphaFoldDB" id="A0A1Y6CTX2"/>
<dbReference type="GO" id="GO:0008097">
    <property type="term" value="F:5S rRNA binding"/>
    <property type="evidence" value="ECO:0007669"/>
    <property type="project" value="InterPro"/>
</dbReference>
<feature type="domain" description="Large ribosomal subunit protein bL25 L25" evidence="6">
    <location>
        <begin position="9"/>
        <end position="93"/>
    </location>
</feature>
<organism evidence="8 9">
    <name type="scientific">Methylomagnum ishizawai</name>
    <dbReference type="NCBI Taxonomy" id="1760988"/>
    <lineage>
        <taxon>Bacteria</taxon>
        <taxon>Pseudomonadati</taxon>
        <taxon>Pseudomonadota</taxon>
        <taxon>Gammaproteobacteria</taxon>
        <taxon>Methylococcales</taxon>
        <taxon>Methylococcaceae</taxon>
        <taxon>Methylomagnum</taxon>
    </lineage>
</organism>
<dbReference type="InterPro" id="IPR037121">
    <property type="entry name" value="Ribosomal_bL25_C"/>
</dbReference>
<evidence type="ECO:0000313" key="8">
    <source>
        <dbReference type="EMBL" id="SMF94078.1"/>
    </source>
</evidence>
<reference evidence="8 9" key="1">
    <citation type="submission" date="2016-12" db="EMBL/GenBank/DDBJ databases">
        <authorList>
            <person name="Song W.-J."/>
            <person name="Kurnit D.M."/>
        </authorList>
    </citation>
    <scope>NUCLEOTIDE SEQUENCE [LARGE SCALE GENOMIC DNA]</scope>
    <source>
        <strain evidence="8 9">175</strain>
    </source>
</reference>
<gene>
    <name evidence="5" type="primary">rplY</name>
    <name evidence="5" type="synonym">ctc</name>
    <name evidence="8" type="ORF">SAMN02949497_1381</name>
</gene>
<sequence length="196" mass="21351">MAGSFVFDAELRTNTGKGNARRLRNLNKVPAVLYGGGEPVSLILEHNKVVKALENEATYSHILTLNIGDKQEQAILKELQRHPSKPIIMHMDFQRVSESDKIKVHVPLHFINQETSVGVKKGGVVNHNLVDVEVTCLPSQLPEFIEVDMADVDIGGSVHLSDLKPPVGVQIVALLHGPEHDTPVAVIQTTRAAEAG</sequence>
<protein>
    <recommendedName>
        <fullName evidence="5">Large ribosomal subunit protein bL25</fullName>
    </recommendedName>
    <alternativeName>
        <fullName evidence="5">General stress protein CTC</fullName>
    </alternativeName>
</protein>
<keyword evidence="4 5" id="KW-0687">Ribonucleoprotein</keyword>
<dbReference type="InterPro" id="IPR020056">
    <property type="entry name" value="Rbsml_bL25/Gln-tRNA_synth_N"/>
</dbReference>
<evidence type="ECO:0000259" key="7">
    <source>
        <dbReference type="Pfam" id="PF14693"/>
    </source>
</evidence>
<evidence type="ECO:0000256" key="2">
    <source>
        <dbReference type="ARBA" id="ARBA00022884"/>
    </source>
</evidence>
<evidence type="ECO:0000256" key="3">
    <source>
        <dbReference type="ARBA" id="ARBA00022980"/>
    </source>
</evidence>
<keyword evidence="9" id="KW-1185">Reference proteome</keyword>
<dbReference type="PANTHER" id="PTHR33284:SF1">
    <property type="entry name" value="RIBOSOMAL PROTEIN L25_GLN-TRNA SYNTHETASE, ANTI-CODON-BINDING DOMAIN-CONTAINING PROTEIN"/>
    <property type="match status" value="1"/>
</dbReference>
<dbReference type="Pfam" id="PF01386">
    <property type="entry name" value="Ribosomal_L25p"/>
    <property type="match status" value="1"/>
</dbReference>
<dbReference type="InterPro" id="IPR020930">
    <property type="entry name" value="Ribosomal_uL5_bac-type"/>
</dbReference>
<dbReference type="InterPro" id="IPR029751">
    <property type="entry name" value="Ribosomal_L25_dom"/>
</dbReference>
<dbReference type="Pfam" id="PF14693">
    <property type="entry name" value="Ribosomal_TL5_C"/>
    <property type="match status" value="1"/>
</dbReference>
<dbReference type="HAMAP" id="MF_01336">
    <property type="entry name" value="Ribosomal_bL25"/>
    <property type="match status" value="1"/>
</dbReference>
<evidence type="ECO:0000256" key="5">
    <source>
        <dbReference type="HAMAP-Rule" id="MF_01334"/>
    </source>
</evidence>
<dbReference type="InterPro" id="IPR020055">
    <property type="entry name" value="Ribosomal_bL25_short"/>
</dbReference>
<comment type="similarity">
    <text evidence="5">Belongs to the bacterial ribosomal protein bL25 family. CTC subfamily.</text>
</comment>
<proteinExistence type="inferred from homology"/>
<dbReference type="InterPro" id="IPR001021">
    <property type="entry name" value="Ribosomal_bL25_long"/>
</dbReference>
<dbReference type="Gene3D" id="2.170.120.20">
    <property type="entry name" value="Ribosomal protein L25, beta domain"/>
    <property type="match status" value="1"/>
</dbReference>
<keyword evidence="3 5" id="KW-0689">Ribosomal protein</keyword>
<dbReference type="CDD" id="cd00495">
    <property type="entry name" value="Ribosomal_L25_TL5_CTC"/>
    <property type="match status" value="1"/>
</dbReference>